<dbReference type="Gene3D" id="2.120.10.30">
    <property type="entry name" value="TolB, C-terminal domain"/>
    <property type="match status" value="1"/>
</dbReference>
<evidence type="ECO:0000256" key="2">
    <source>
        <dbReference type="SAM" id="Coils"/>
    </source>
</evidence>
<keyword evidence="1" id="KW-0863">Zinc-finger</keyword>
<keyword evidence="1" id="KW-0862">Zinc</keyword>
<keyword evidence="1" id="KW-0479">Metal-binding</keyword>
<dbReference type="InterPro" id="IPR000315">
    <property type="entry name" value="Znf_B-box"/>
</dbReference>
<name>A0ABQ9EFS5_TEGGR</name>
<dbReference type="CDD" id="cd19756">
    <property type="entry name" value="Bbox2"/>
    <property type="match status" value="1"/>
</dbReference>
<feature type="coiled-coil region" evidence="2">
    <location>
        <begin position="150"/>
        <end position="177"/>
    </location>
</feature>
<feature type="coiled-coil region" evidence="2">
    <location>
        <begin position="85"/>
        <end position="112"/>
    </location>
</feature>
<keyword evidence="5" id="KW-1185">Reference proteome</keyword>
<organism evidence="4 5">
    <name type="scientific">Tegillarca granosa</name>
    <name type="common">Malaysian cockle</name>
    <name type="synonym">Anadara granosa</name>
    <dbReference type="NCBI Taxonomy" id="220873"/>
    <lineage>
        <taxon>Eukaryota</taxon>
        <taxon>Metazoa</taxon>
        <taxon>Spiralia</taxon>
        <taxon>Lophotrochozoa</taxon>
        <taxon>Mollusca</taxon>
        <taxon>Bivalvia</taxon>
        <taxon>Autobranchia</taxon>
        <taxon>Pteriomorphia</taxon>
        <taxon>Arcoida</taxon>
        <taxon>Arcoidea</taxon>
        <taxon>Arcidae</taxon>
        <taxon>Tegillarca</taxon>
    </lineage>
</organism>
<dbReference type="InterPro" id="IPR011042">
    <property type="entry name" value="6-blade_b-propeller_TolB-like"/>
</dbReference>
<reference evidence="4 5" key="1">
    <citation type="submission" date="2022-12" db="EMBL/GenBank/DDBJ databases">
        <title>Chromosome-level genome of Tegillarca granosa.</title>
        <authorList>
            <person name="Kim J."/>
        </authorList>
    </citation>
    <scope>NUCLEOTIDE SEQUENCE [LARGE SCALE GENOMIC DNA]</scope>
    <source>
        <strain evidence="4">Teg-2019</strain>
        <tissue evidence="4">Adductor muscle</tissue>
    </source>
</reference>
<evidence type="ECO:0000313" key="5">
    <source>
        <dbReference type="Proteomes" id="UP001217089"/>
    </source>
</evidence>
<dbReference type="SUPFAM" id="SSF57845">
    <property type="entry name" value="B-box zinc-binding domain"/>
    <property type="match status" value="1"/>
</dbReference>
<protein>
    <recommendedName>
        <fullName evidence="3">B box-type domain-containing protein</fullName>
    </recommendedName>
</protein>
<evidence type="ECO:0000313" key="4">
    <source>
        <dbReference type="EMBL" id="KAJ8304143.1"/>
    </source>
</evidence>
<keyword evidence="2" id="KW-0175">Coiled coil</keyword>
<comment type="caution">
    <text evidence="4">The sequence shown here is derived from an EMBL/GenBank/DDBJ whole genome shotgun (WGS) entry which is preliminary data.</text>
</comment>
<evidence type="ECO:0000256" key="1">
    <source>
        <dbReference type="PROSITE-ProRule" id="PRU00024"/>
    </source>
</evidence>
<dbReference type="PROSITE" id="PS50119">
    <property type="entry name" value="ZF_BBOX"/>
    <property type="match status" value="1"/>
</dbReference>
<dbReference type="Gene3D" id="3.30.160.60">
    <property type="entry name" value="Classic Zinc Finger"/>
    <property type="match status" value="1"/>
</dbReference>
<proteinExistence type="predicted"/>
<evidence type="ECO:0000259" key="3">
    <source>
        <dbReference type="PROSITE" id="PS50119"/>
    </source>
</evidence>
<dbReference type="Proteomes" id="UP001217089">
    <property type="component" value="Unassembled WGS sequence"/>
</dbReference>
<gene>
    <name evidence="4" type="ORF">KUTeg_017726</name>
</gene>
<feature type="domain" description="B box-type" evidence="3">
    <location>
        <begin position="6"/>
        <end position="47"/>
    </location>
</feature>
<sequence>MAESIQSEKNCDIHLQRICQMFCLDCRISVCLSCIGGEHRGHCFTELIPEQTSLNTEDQTSVRNKDKTSSETMEQNYFDIKEYIAELMKNDVSKIQNKLKQIKQIISQNNERTIACTAEIKKQGLNMKQEIDKITHGLVDKCKKGKKLKEQKLKEKETILDTKLEELQELIQQTKEKPRGGHQQIRQNIQVIIQDINVLCEDGSDLDDNKVSSVFSPGECNVTTLTQMFGKITQKETEHDKSSDVEPIIEVKVISTFLASEKINNLAVVDSEKAWITNKNCARLLRSDGTEVRSVKLDFNIYSIALTSNGEILLASQMNIKKLLPNGHMKSFIDSTPYSNNGMYVTSDGDILVCLYDWFKQDGKVARFSFAGQKKQTVQYIKHVQENIPIFTKPQCVTEAVNGDICVTNIDSKDSGSVIVTNKDGILRFSYNGMNMKKPFCPQGLVSDKHGHLLILDKNNDVIHMLDLNGEFLNFLFTKDHGLSQPRIISGNRDGTVWISCDSNNKIIVAKYFS</sequence>
<accession>A0ABQ9EFS5</accession>
<dbReference type="SUPFAM" id="SSF101898">
    <property type="entry name" value="NHL repeat"/>
    <property type="match status" value="1"/>
</dbReference>
<dbReference type="EMBL" id="JARBDR010000903">
    <property type="protein sequence ID" value="KAJ8304143.1"/>
    <property type="molecule type" value="Genomic_DNA"/>
</dbReference>